<dbReference type="GO" id="GO:0005737">
    <property type="term" value="C:cytoplasm"/>
    <property type="evidence" value="ECO:0007669"/>
    <property type="project" value="UniProtKB-SubCell"/>
</dbReference>
<comment type="pathway">
    <text evidence="2">Amino-acid biosynthesis; L-arginine biosynthesis; L-arginine from L-ornithine and carbamoyl phosphate: step 1/3.</text>
</comment>
<dbReference type="GO" id="GO:0019240">
    <property type="term" value="P:citrulline biosynthetic process"/>
    <property type="evidence" value="ECO:0007669"/>
    <property type="project" value="TreeGrafter"/>
</dbReference>
<dbReference type="AlphaFoldDB" id="A0A062UJN0"/>
<dbReference type="InterPro" id="IPR024904">
    <property type="entry name" value="OTCase_ArgI"/>
</dbReference>
<evidence type="ECO:0000256" key="3">
    <source>
        <dbReference type="ARBA" id="ARBA00007805"/>
    </source>
</evidence>
<dbReference type="PRINTS" id="PR00102">
    <property type="entry name" value="OTCASE"/>
</dbReference>
<dbReference type="HAMAP" id="MF_01109">
    <property type="entry name" value="OTCase"/>
    <property type="match status" value="1"/>
</dbReference>
<feature type="domain" description="Aspartate/ornithine carbamoyltransferase Asp/Orn-binding" evidence="8">
    <location>
        <begin position="199"/>
        <end position="347"/>
    </location>
</feature>
<dbReference type="EMBL" id="AWFG01000015">
    <property type="protein sequence ID" value="KCZ59489.1"/>
    <property type="molecule type" value="Genomic_DNA"/>
</dbReference>
<dbReference type="FunFam" id="3.40.50.1370:FF:000008">
    <property type="entry name" value="Ornithine carbamoyltransferase"/>
    <property type="match status" value="1"/>
</dbReference>
<keyword evidence="7" id="KW-0963">Cytoplasm</keyword>
<evidence type="ECO:0000256" key="5">
    <source>
        <dbReference type="ARBA" id="ARBA00022679"/>
    </source>
</evidence>
<dbReference type="NCBIfam" id="NF001986">
    <property type="entry name" value="PRK00779.1"/>
    <property type="match status" value="1"/>
</dbReference>
<gene>
    <name evidence="10" type="ORF">HY30_14570</name>
</gene>
<dbReference type="Pfam" id="PF02729">
    <property type="entry name" value="OTCace_N"/>
    <property type="match status" value="1"/>
</dbReference>
<dbReference type="InterPro" id="IPR002292">
    <property type="entry name" value="Orn/put_carbamltrans"/>
</dbReference>
<dbReference type="EC" id="2.1.3.3" evidence="4 7"/>
<feature type="domain" description="Aspartate/ornithine carbamoyltransferase carbamoyl-P binding" evidence="9">
    <location>
        <begin position="47"/>
        <end position="192"/>
    </location>
</feature>
<comment type="caution">
    <text evidence="10">The sequence shown here is derived from an EMBL/GenBank/DDBJ whole genome shotgun (WGS) entry which is preliminary data.</text>
</comment>
<evidence type="ECO:0000256" key="2">
    <source>
        <dbReference type="ARBA" id="ARBA00004975"/>
    </source>
</evidence>
<dbReference type="PANTHER" id="PTHR45753">
    <property type="entry name" value="ORNITHINE CARBAMOYLTRANSFERASE, MITOCHONDRIAL"/>
    <property type="match status" value="1"/>
</dbReference>
<evidence type="ECO:0000256" key="7">
    <source>
        <dbReference type="HAMAP-Rule" id="MF_01109"/>
    </source>
</evidence>
<keyword evidence="5 7" id="KW-0808">Transferase</keyword>
<sequence length="351" mass="39195">MISWFTRDQARRIAFIARLAPQRETRYPPRFLFQRERPTMTTPSAPRHFLDIWHLESADLRAILDEAHRAKKARQGWPKGRVDTGAPLEGHTLAMIFEKSSTRTRFSFDMGMRQLGGSSITATSNDMQLGRGETVEDTARVLSRYVDAVMIRANDHSDVETFAEFSSVPVINGLTDRSHPCQIMADLQTLEESGLTLRGARLAWVGDGNNVCASFMHAAAKFGFSLAVGTPHRFAPDDEDVEIARELQGRVDLYETAEEAVAGADVVIADTFVSMGDKDAERRLEILEPYAVTEELMELAAGGAKFLHCLPAHRGEEVDAEVIDGPNSLIWDEAENRLHAQKAILRWCLDK</sequence>
<accession>A0A062UJN0</accession>
<protein>
    <recommendedName>
        <fullName evidence="4 7">Ornithine carbamoyltransferase</fullName>
        <shortName evidence="7">OTCase</shortName>
        <ecNumber evidence="4 7">2.1.3.3</ecNumber>
    </recommendedName>
</protein>
<dbReference type="InterPro" id="IPR006132">
    <property type="entry name" value="Asp/Orn_carbamoyltranf_P-bd"/>
</dbReference>
<dbReference type="PANTHER" id="PTHR45753:SF3">
    <property type="entry name" value="ORNITHINE TRANSCARBAMYLASE, MITOCHONDRIAL"/>
    <property type="match status" value="1"/>
</dbReference>
<feature type="binding site" evidence="7">
    <location>
        <position position="270"/>
    </location>
    <ligand>
        <name>L-ornithine</name>
        <dbReference type="ChEBI" id="CHEBI:46911"/>
    </ligand>
</feature>
<dbReference type="InterPro" id="IPR006131">
    <property type="entry name" value="Asp_carbamoyltransf_Asp/Orn-bd"/>
</dbReference>
<dbReference type="SUPFAM" id="SSF53671">
    <property type="entry name" value="Aspartate/ornithine carbamoyltransferase"/>
    <property type="match status" value="1"/>
</dbReference>
<name>A0A062UJN0_9PROT</name>
<reference evidence="10 11" key="1">
    <citation type="journal article" date="2014" name="Antonie Van Leeuwenhoek">
        <title>Hyphomonas beringensis sp. nov. and Hyphomonas chukchiensis sp. nov., isolated from surface seawater of the Bering Sea and Chukchi Sea.</title>
        <authorList>
            <person name="Li C."/>
            <person name="Lai Q."/>
            <person name="Li G."/>
            <person name="Dong C."/>
            <person name="Wang J."/>
            <person name="Liao Y."/>
            <person name="Shao Z."/>
        </authorList>
    </citation>
    <scope>NUCLEOTIDE SEQUENCE [LARGE SCALE GENOMIC DNA]</scope>
    <source>
        <strain evidence="10 11">BH-BN04-4</strain>
    </source>
</reference>
<feature type="binding site" evidence="7">
    <location>
        <position position="210"/>
    </location>
    <ligand>
        <name>L-ornithine</name>
        <dbReference type="ChEBI" id="CHEBI:46911"/>
    </ligand>
</feature>
<dbReference type="InterPro" id="IPR036901">
    <property type="entry name" value="Asp/Orn_carbamoylTrfase_sf"/>
</dbReference>
<evidence type="ECO:0000313" key="10">
    <source>
        <dbReference type="EMBL" id="KCZ59489.1"/>
    </source>
</evidence>
<feature type="binding site" evidence="7">
    <location>
        <begin position="309"/>
        <end position="310"/>
    </location>
    <ligand>
        <name>carbamoyl phosphate</name>
        <dbReference type="ChEBI" id="CHEBI:58228"/>
    </ligand>
</feature>
<dbReference type="PATRIC" id="fig|1280947.3.peg.1236"/>
<dbReference type="PRINTS" id="PR00100">
    <property type="entry name" value="AOTCASE"/>
</dbReference>
<feature type="binding site" evidence="7">
    <location>
        <begin position="179"/>
        <end position="182"/>
    </location>
    <ligand>
        <name>carbamoyl phosphate</name>
        <dbReference type="ChEBI" id="CHEBI:58228"/>
    </ligand>
</feature>
<dbReference type="NCBIfam" id="TIGR00658">
    <property type="entry name" value="orni_carb_tr"/>
    <property type="match status" value="1"/>
</dbReference>
<dbReference type="Gene3D" id="3.40.50.1370">
    <property type="entry name" value="Aspartate/ornithine carbamoyltransferase"/>
    <property type="match status" value="2"/>
</dbReference>
<dbReference type="STRING" id="1280947.HY30_14570"/>
<dbReference type="eggNOG" id="COG0078">
    <property type="taxonomic scope" value="Bacteria"/>
</dbReference>
<keyword evidence="11" id="KW-1185">Reference proteome</keyword>
<comment type="catalytic activity">
    <reaction evidence="6 7">
        <text>carbamoyl phosphate + L-ornithine = L-citrulline + phosphate + H(+)</text>
        <dbReference type="Rhea" id="RHEA:19513"/>
        <dbReference type="ChEBI" id="CHEBI:15378"/>
        <dbReference type="ChEBI" id="CHEBI:43474"/>
        <dbReference type="ChEBI" id="CHEBI:46911"/>
        <dbReference type="ChEBI" id="CHEBI:57743"/>
        <dbReference type="ChEBI" id="CHEBI:58228"/>
        <dbReference type="EC" id="2.1.3.3"/>
    </reaction>
</comment>
<feature type="binding site" evidence="7">
    <location>
        <begin position="101"/>
        <end position="104"/>
    </location>
    <ligand>
        <name>carbamoyl phosphate</name>
        <dbReference type="ChEBI" id="CHEBI:58228"/>
    </ligand>
</feature>
<evidence type="ECO:0000256" key="4">
    <source>
        <dbReference type="ARBA" id="ARBA00013007"/>
    </source>
</evidence>
<organism evidence="10 11">
    <name type="scientific">Hyphomonas chukchiensis</name>
    <dbReference type="NCBI Taxonomy" id="1280947"/>
    <lineage>
        <taxon>Bacteria</taxon>
        <taxon>Pseudomonadati</taxon>
        <taxon>Pseudomonadota</taxon>
        <taxon>Alphaproteobacteria</taxon>
        <taxon>Hyphomonadales</taxon>
        <taxon>Hyphomonadaceae</taxon>
        <taxon>Hyphomonas</taxon>
    </lineage>
</organism>
<feature type="binding site" evidence="7">
    <location>
        <position position="152"/>
    </location>
    <ligand>
        <name>carbamoyl phosphate</name>
        <dbReference type="ChEBI" id="CHEBI:58228"/>
    </ligand>
</feature>
<comment type="subcellular location">
    <subcellularLocation>
        <location evidence="7">Cytoplasm</location>
    </subcellularLocation>
</comment>
<dbReference type="Pfam" id="PF00185">
    <property type="entry name" value="OTCace"/>
    <property type="match status" value="1"/>
</dbReference>
<dbReference type="GO" id="GO:0042450">
    <property type="term" value="P:L-arginine biosynthetic process via ornithine"/>
    <property type="evidence" value="ECO:0007669"/>
    <property type="project" value="UniProtKB-UniRule"/>
</dbReference>
<feature type="binding site" evidence="7">
    <location>
        <position position="337"/>
    </location>
    <ligand>
        <name>carbamoyl phosphate</name>
        <dbReference type="ChEBI" id="CHEBI:58228"/>
    </ligand>
</feature>
<comment type="function">
    <text evidence="1">Reversibly catalyzes the transfer of the carbamoyl group from carbamoyl phosphate (CP) to the N(epsilon) atom of ornithine (ORN) to produce L-citrulline.</text>
</comment>
<dbReference type="GO" id="GO:0004585">
    <property type="term" value="F:ornithine carbamoyltransferase activity"/>
    <property type="evidence" value="ECO:0007669"/>
    <property type="project" value="UniProtKB-UniRule"/>
</dbReference>
<dbReference type="InterPro" id="IPR006130">
    <property type="entry name" value="Asp/Orn_carbamoylTrfase"/>
</dbReference>
<evidence type="ECO:0000256" key="1">
    <source>
        <dbReference type="ARBA" id="ARBA00003822"/>
    </source>
</evidence>
<comment type="similarity">
    <text evidence="3 7">Belongs to the aspartate/ornithine carbamoyltransferase superfamily. OTCase family.</text>
</comment>
<feature type="binding site" evidence="7">
    <location>
        <position position="128"/>
    </location>
    <ligand>
        <name>carbamoyl phosphate</name>
        <dbReference type="ChEBI" id="CHEBI:58228"/>
    </ligand>
</feature>
<dbReference type="PROSITE" id="PS00097">
    <property type="entry name" value="CARBAMOYLTRANSFERASE"/>
    <property type="match status" value="1"/>
</dbReference>
<dbReference type="Proteomes" id="UP000027190">
    <property type="component" value="Unassembled WGS sequence"/>
</dbReference>
<evidence type="ECO:0000259" key="8">
    <source>
        <dbReference type="Pfam" id="PF00185"/>
    </source>
</evidence>
<evidence type="ECO:0000259" key="9">
    <source>
        <dbReference type="Pfam" id="PF02729"/>
    </source>
</evidence>
<dbReference type="GO" id="GO:0016597">
    <property type="term" value="F:amino acid binding"/>
    <property type="evidence" value="ECO:0007669"/>
    <property type="project" value="InterPro"/>
</dbReference>
<proteinExistence type="inferred from homology"/>
<evidence type="ECO:0000256" key="6">
    <source>
        <dbReference type="ARBA" id="ARBA00048772"/>
    </source>
</evidence>
<evidence type="ECO:0000313" key="11">
    <source>
        <dbReference type="Proteomes" id="UP000027190"/>
    </source>
</evidence>
<feature type="binding site" evidence="7">
    <location>
        <begin position="274"/>
        <end position="275"/>
    </location>
    <ligand>
        <name>L-ornithine</name>
        <dbReference type="ChEBI" id="CHEBI:46911"/>
    </ligand>
</feature>